<protein>
    <submittedName>
        <fullName evidence="2">Uncharacterized protein</fullName>
    </submittedName>
</protein>
<sequence>MVVVAAALTVLVVATRNHHKQQHYHRHRLLQQDTVQTPLARQVLYGRVGWSLTNITVLLAVISSSSCPSQQGTKLAPPHTHRQLRPVSPSWSV</sequence>
<evidence type="ECO:0000256" key="1">
    <source>
        <dbReference type="SAM" id="MobiDB-lite"/>
    </source>
</evidence>
<evidence type="ECO:0000313" key="3">
    <source>
        <dbReference type="Proteomes" id="UP000324222"/>
    </source>
</evidence>
<dbReference type="AlphaFoldDB" id="A0A5B7EMQ4"/>
<keyword evidence="3" id="KW-1185">Reference proteome</keyword>
<accession>A0A5B7EMQ4</accession>
<evidence type="ECO:0000313" key="2">
    <source>
        <dbReference type="EMBL" id="MPC34695.1"/>
    </source>
</evidence>
<feature type="region of interest" description="Disordered" evidence="1">
    <location>
        <begin position="68"/>
        <end position="93"/>
    </location>
</feature>
<reference evidence="2 3" key="1">
    <citation type="submission" date="2019-05" db="EMBL/GenBank/DDBJ databases">
        <title>Another draft genome of Portunus trituberculatus and its Hox gene families provides insights of decapod evolution.</title>
        <authorList>
            <person name="Jeong J.-H."/>
            <person name="Song I."/>
            <person name="Kim S."/>
            <person name="Choi T."/>
            <person name="Kim D."/>
            <person name="Ryu S."/>
            <person name="Kim W."/>
        </authorList>
    </citation>
    <scope>NUCLEOTIDE SEQUENCE [LARGE SCALE GENOMIC DNA]</scope>
    <source>
        <tissue evidence="2">Muscle</tissue>
    </source>
</reference>
<comment type="caution">
    <text evidence="2">The sequence shown here is derived from an EMBL/GenBank/DDBJ whole genome shotgun (WGS) entry which is preliminary data.</text>
</comment>
<name>A0A5B7EMQ4_PORTR</name>
<proteinExistence type="predicted"/>
<dbReference type="Proteomes" id="UP000324222">
    <property type="component" value="Unassembled WGS sequence"/>
</dbReference>
<gene>
    <name evidence="2" type="ORF">E2C01_028095</name>
</gene>
<organism evidence="2 3">
    <name type="scientific">Portunus trituberculatus</name>
    <name type="common">Swimming crab</name>
    <name type="synonym">Neptunus trituberculatus</name>
    <dbReference type="NCBI Taxonomy" id="210409"/>
    <lineage>
        <taxon>Eukaryota</taxon>
        <taxon>Metazoa</taxon>
        <taxon>Ecdysozoa</taxon>
        <taxon>Arthropoda</taxon>
        <taxon>Crustacea</taxon>
        <taxon>Multicrustacea</taxon>
        <taxon>Malacostraca</taxon>
        <taxon>Eumalacostraca</taxon>
        <taxon>Eucarida</taxon>
        <taxon>Decapoda</taxon>
        <taxon>Pleocyemata</taxon>
        <taxon>Brachyura</taxon>
        <taxon>Eubrachyura</taxon>
        <taxon>Portunoidea</taxon>
        <taxon>Portunidae</taxon>
        <taxon>Portuninae</taxon>
        <taxon>Portunus</taxon>
    </lineage>
</organism>
<dbReference type="EMBL" id="VSRR010003106">
    <property type="protein sequence ID" value="MPC34695.1"/>
    <property type="molecule type" value="Genomic_DNA"/>
</dbReference>